<evidence type="ECO:0000313" key="1">
    <source>
        <dbReference type="EMBL" id="CAG6692560.1"/>
    </source>
</evidence>
<dbReference type="AlphaFoldDB" id="A0A8D8TPW6"/>
<protein>
    <submittedName>
        <fullName evidence="1">Uncharacterized protein</fullName>
    </submittedName>
</protein>
<organism evidence="1">
    <name type="scientific">Cacopsylla melanoneura</name>
    <dbReference type="NCBI Taxonomy" id="428564"/>
    <lineage>
        <taxon>Eukaryota</taxon>
        <taxon>Metazoa</taxon>
        <taxon>Ecdysozoa</taxon>
        <taxon>Arthropoda</taxon>
        <taxon>Hexapoda</taxon>
        <taxon>Insecta</taxon>
        <taxon>Pterygota</taxon>
        <taxon>Neoptera</taxon>
        <taxon>Paraneoptera</taxon>
        <taxon>Hemiptera</taxon>
        <taxon>Sternorrhyncha</taxon>
        <taxon>Psylloidea</taxon>
        <taxon>Psyllidae</taxon>
        <taxon>Psyllinae</taxon>
        <taxon>Cacopsylla</taxon>
    </lineage>
</organism>
<reference evidence="1" key="1">
    <citation type="submission" date="2021-05" db="EMBL/GenBank/DDBJ databases">
        <authorList>
            <person name="Alioto T."/>
            <person name="Alioto T."/>
            <person name="Gomez Garrido J."/>
        </authorList>
    </citation>
    <scope>NUCLEOTIDE SEQUENCE</scope>
</reference>
<sequence>MKYVFFLTLCHLITSDKRILFLYDWFFYFLFEFNDLLNISNAVVGFNRPTFTPSPVPTVSPPDPAFSIASPPGPVNQVSRITPRVADVLTILQESFGAKPS</sequence>
<proteinExistence type="predicted"/>
<dbReference type="EMBL" id="HBUF01307799">
    <property type="protein sequence ID" value="CAG6692560.1"/>
    <property type="molecule type" value="Transcribed_RNA"/>
</dbReference>
<name>A0A8D8TPW6_9HEMI</name>
<accession>A0A8D8TPW6</accession>